<dbReference type="HAMAP" id="MF_02215">
    <property type="entry name" value="UbiJ"/>
    <property type="match status" value="1"/>
</dbReference>
<dbReference type="InterPro" id="IPR038989">
    <property type="entry name" value="UbiJ"/>
</dbReference>
<keyword evidence="1" id="KW-0963">Cytoplasm</keyword>
<evidence type="ECO:0000259" key="3">
    <source>
        <dbReference type="Pfam" id="PF02036"/>
    </source>
</evidence>
<organism evidence="4 5">
    <name type="scientific">Halomonas citrativorans</name>
    <dbReference type="NCBI Taxonomy" id="2742612"/>
    <lineage>
        <taxon>Bacteria</taxon>
        <taxon>Pseudomonadati</taxon>
        <taxon>Pseudomonadota</taxon>
        <taxon>Gammaproteobacteria</taxon>
        <taxon>Oceanospirillales</taxon>
        <taxon>Halomonadaceae</taxon>
        <taxon>Halomonas</taxon>
    </lineage>
</organism>
<keyword evidence="4" id="KW-0830">Ubiquinone</keyword>
<proteinExistence type="inferred from homology"/>
<dbReference type="Pfam" id="PF02036">
    <property type="entry name" value="SCP2"/>
    <property type="match status" value="1"/>
</dbReference>
<comment type="pathway">
    <text evidence="1">Cofactor biosynthesis; ubiquinone biosynthesis.</text>
</comment>
<comment type="similarity">
    <text evidence="1">Belongs to the UbiJ family.</text>
</comment>
<comment type="caution">
    <text evidence="4">The sequence shown here is derived from an EMBL/GenBank/DDBJ whole genome shotgun (WGS) entry which is preliminary data.</text>
</comment>
<evidence type="ECO:0000313" key="5">
    <source>
        <dbReference type="Proteomes" id="UP000196331"/>
    </source>
</evidence>
<gene>
    <name evidence="1" type="primary">ubiJ</name>
    <name evidence="4" type="ORF">CZ787_02775</name>
</gene>
<keyword evidence="2" id="KW-0175">Coiled coil</keyword>
<evidence type="ECO:0000256" key="1">
    <source>
        <dbReference type="HAMAP-Rule" id="MF_02215"/>
    </source>
</evidence>
<feature type="coiled-coil region" evidence="2">
    <location>
        <begin position="202"/>
        <end position="229"/>
    </location>
</feature>
<keyword evidence="1" id="KW-0831">Ubiquinone biosynthesis</keyword>
<dbReference type="Proteomes" id="UP000196331">
    <property type="component" value="Unassembled WGS sequence"/>
</dbReference>
<dbReference type="InterPro" id="IPR003033">
    <property type="entry name" value="SCP2_sterol-bd_dom"/>
</dbReference>
<dbReference type="AlphaFoldDB" id="A0A1R4HRR5"/>
<feature type="domain" description="SCP2" evidence="3">
    <location>
        <begin position="40"/>
        <end position="139"/>
    </location>
</feature>
<dbReference type="InterPro" id="IPR036527">
    <property type="entry name" value="SCP2_sterol-bd_dom_sf"/>
</dbReference>
<dbReference type="GO" id="GO:0005737">
    <property type="term" value="C:cytoplasm"/>
    <property type="evidence" value="ECO:0007669"/>
    <property type="project" value="UniProtKB-SubCell"/>
</dbReference>
<protein>
    <recommendedName>
        <fullName evidence="1">Ubiquinone biosynthesis accessory factor UbiJ</fullName>
    </recommendedName>
</protein>
<comment type="function">
    <text evidence="1">Required for ubiquinone (coenzyme Q) biosynthesis. Binds hydrophobic ubiquinone biosynthetic intermediates via its SCP2 domain and is essential for the stability of the Ubi complex. May constitute a docking platform where Ubi enzymes assemble and access their SCP2-bound polyprenyl substrates.</text>
</comment>
<reference evidence="4 5" key="1">
    <citation type="submission" date="2017-02" db="EMBL/GenBank/DDBJ databases">
        <authorList>
            <person name="Dridi B."/>
        </authorList>
    </citation>
    <scope>NUCLEOTIDE SEQUENCE [LARGE SCALE GENOMIC DNA]</scope>
    <source>
        <strain evidence="4 5">JB380</strain>
    </source>
</reference>
<dbReference type="GO" id="GO:0006744">
    <property type="term" value="P:ubiquinone biosynthetic process"/>
    <property type="evidence" value="ECO:0007669"/>
    <property type="project" value="UniProtKB-UniRule"/>
</dbReference>
<evidence type="ECO:0000313" key="4">
    <source>
        <dbReference type="EMBL" id="SJN10054.1"/>
    </source>
</evidence>
<dbReference type="PANTHER" id="PTHR38693:SF1">
    <property type="entry name" value="UBIQUINONE BIOSYNTHESIS ACCESSORY FACTOR UBIJ"/>
    <property type="match status" value="1"/>
</dbReference>
<dbReference type="UniPathway" id="UPA00232"/>
<comment type="subcellular location">
    <subcellularLocation>
        <location evidence="1">Cytoplasm</location>
    </subcellularLocation>
</comment>
<name>A0A1R4HRR5_9GAMM</name>
<dbReference type="SUPFAM" id="SSF55718">
    <property type="entry name" value="SCP-like"/>
    <property type="match status" value="1"/>
</dbReference>
<evidence type="ECO:0000256" key="2">
    <source>
        <dbReference type="SAM" id="Coils"/>
    </source>
</evidence>
<dbReference type="EMBL" id="FUKM01000011">
    <property type="protein sequence ID" value="SJN10054.1"/>
    <property type="molecule type" value="Genomic_DNA"/>
</dbReference>
<sequence length="243" mass="27322">MWPCTAALSYDVIVDSGINDHEVSMLLTPTLVLAGCERTLNALLARDPAAPARLAALAGSRLLVRLEKPHLQLVLHYHLAGIDLLRGDDVDEADVDAVVELTPETFSEWISGASIERLMFDGKLAVRGRLHLLEATRDLLFDLDIDWEAELANWLGDIPAHSLAEGVRRLTRWGLRTKNELLQDVSEYVFEEARLLPGRQQRDVLRDHLTELEVATDRLEARFNRLHRRLVRDSSLASQEPSA</sequence>
<dbReference type="PANTHER" id="PTHR38693">
    <property type="entry name" value="UBIQUINONE BIOSYNTHESIS PROTEIN UBIJ"/>
    <property type="match status" value="1"/>
</dbReference>
<accession>A0A1R4HRR5</accession>